<evidence type="ECO:0000256" key="4">
    <source>
        <dbReference type="RuleBase" id="RU363071"/>
    </source>
</evidence>
<dbReference type="EMBL" id="AJGV01000103">
    <property type="protein sequence ID" value="EJJ05674.1"/>
    <property type="molecule type" value="Genomic_DNA"/>
</dbReference>
<feature type="binding site" evidence="3">
    <location>
        <position position="368"/>
    </location>
    <ligand>
        <name>Mn(2+)</name>
        <dbReference type="ChEBI" id="CHEBI:29035"/>
    </ligand>
</feature>
<evidence type="ECO:0000313" key="8">
    <source>
        <dbReference type="Proteomes" id="UP000009036"/>
    </source>
</evidence>
<proteinExistence type="inferred from homology"/>
<organism evidence="6">
    <name type="scientific">Streptomyces auratus AGR0001</name>
    <dbReference type="NCBI Taxonomy" id="1160718"/>
    <lineage>
        <taxon>Bacteria</taxon>
        <taxon>Bacillati</taxon>
        <taxon>Actinomycetota</taxon>
        <taxon>Actinomycetes</taxon>
        <taxon>Kitasatosporales</taxon>
        <taxon>Streptomycetaceae</taxon>
        <taxon>Streptomyces</taxon>
    </lineage>
</organism>
<dbReference type="AlphaFoldDB" id="J1RML9"/>
<dbReference type="PATRIC" id="fig|1160718.3.peg.3520"/>
<name>J1RML9_9ACTN</name>
<dbReference type="PANTHER" id="PTHR21337:SF0">
    <property type="entry name" value="PHOSPHO-2-DEHYDRO-3-DEOXYHEPTONATE ALDOLASE"/>
    <property type="match status" value="1"/>
</dbReference>
<feature type="binding site" evidence="3">
    <location>
        <position position="263"/>
    </location>
    <ligand>
        <name>phosphoenolpyruvate</name>
        <dbReference type="ChEBI" id="CHEBI:58702"/>
    </ligand>
</feature>
<comment type="pathway">
    <text evidence="4">Metabolic intermediate biosynthesis; chorismate biosynthesis; chorismate from D-erythrose 4-phosphate and phosphoenolpyruvate: step 1/7.</text>
</comment>
<keyword evidence="3" id="KW-0464">Manganese</keyword>
<reference evidence="6" key="1">
    <citation type="journal article" date="2012" name="J. Bacteriol.">
        <title>Genome Sequence of Streptomyces auratus Strain AGR0001, a Phoslactomycin-Producing Actinomycete.</title>
        <authorList>
            <person name="Han X."/>
            <person name="Li M."/>
            <person name="Ding Z."/>
            <person name="Zhao J."/>
            <person name="Ji K."/>
            <person name="Wen M."/>
            <person name="Lu T."/>
        </authorList>
    </citation>
    <scope>NUCLEOTIDE SEQUENCE [LARGE SCALE GENOMIC DNA]</scope>
    <source>
        <strain evidence="6">AGR0001</strain>
    </source>
</reference>
<gene>
    <name evidence="7" type="ORF">SU9_014085</name>
    <name evidence="6" type="ORF">SU9_17420</name>
</gene>
<keyword evidence="8" id="KW-1185">Reference proteome</keyword>
<dbReference type="EMBL" id="CP072931">
    <property type="protein sequence ID" value="QTZ92466.1"/>
    <property type="molecule type" value="Genomic_DNA"/>
</dbReference>
<evidence type="ECO:0000256" key="3">
    <source>
        <dbReference type="PIRSR" id="PIRSR602480-1"/>
    </source>
</evidence>
<feature type="binding site" evidence="3">
    <location>
        <position position="90"/>
    </location>
    <ligand>
        <name>Mn(2+)</name>
        <dbReference type="ChEBI" id="CHEBI:29035"/>
    </ligand>
</feature>
<accession>J1RML9</accession>
<dbReference type="RefSeq" id="WP_006605015.1">
    <property type="nucleotide sequence ID" value="NZ_CP072931.1"/>
</dbReference>
<dbReference type="Pfam" id="PF01474">
    <property type="entry name" value="DAHP_synth_2"/>
    <property type="match status" value="2"/>
</dbReference>
<evidence type="ECO:0000256" key="5">
    <source>
        <dbReference type="SAM" id="MobiDB-lite"/>
    </source>
</evidence>
<sequence>MTRVPLSPGAPQPALRTADGPFVARGERGPWDIGSAEQQPDWTDPVQAAAVGAELARLPGLVTWEEVRLLRTLLAGAAAGHYQVIQAGDCAEDPAECAPPAVARKAGLLDALAGVMEAGTGTPVVRIGRIAGQFAKPRSATTETIAGLTLPVYRGHLVNAPEPTPLARRADAQRMLDCYHAAARALTCLRQRTSAGTPSAAAPVWTSHEALVFDYELPLLRRTPTGHTLLASTHLPWIGERTRQPDGPHAMMLAHVANPVACKVGPTTRPDELLALCSRLDPAREPGRLTLIARMGARTAAAALPPLVAAVHRAGHPVAWLCDPMHGNTVKSPTGAKVRSVRSLLTEVRAFLTAVTEAGGTPAGLHLETTPYDVTECVWDDVAELTATHSVSAKPVPASHCDPRLNPAQAVEVARAWATAPSARSTSTTRMAGSALH</sequence>
<dbReference type="GO" id="GO:0008652">
    <property type="term" value="P:amino acid biosynthetic process"/>
    <property type="evidence" value="ECO:0007669"/>
    <property type="project" value="UniProtKB-KW"/>
</dbReference>
<feature type="binding site" evidence="3">
    <location>
        <position position="402"/>
    </location>
    <ligand>
        <name>Mn(2+)</name>
        <dbReference type="ChEBI" id="CHEBI:29035"/>
    </ligand>
</feature>
<dbReference type="Gene3D" id="3.20.20.70">
    <property type="entry name" value="Aldolase class I"/>
    <property type="match status" value="1"/>
</dbReference>
<feature type="region of interest" description="Disordered" evidence="5">
    <location>
        <begin position="1"/>
        <end position="41"/>
    </location>
</feature>
<comment type="similarity">
    <text evidence="1 4">Belongs to the class-II DAHP synthase family.</text>
</comment>
<comment type="catalytic activity">
    <reaction evidence="4">
        <text>D-erythrose 4-phosphate + phosphoenolpyruvate + H2O = 7-phospho-2-dehydro-3-deoxy-D-arabino-heptonate + phosphate</text>
        <dbReference type="Rhea" id="RHEA:14717"/>
        <dbReference type="ChEBI" id="CHEBI:15377"/>
        <dbReference type="ChEBI" id="CHEBI:16897"/>
        <dbReference type="ChEBI" id="CHEBI:43474"/>
        <dbReference type="ChEBI" id="CHEBI:58394"/>
        <dbReference type="ChEBI" id="CHEBI:58702"/>
        <dbReference type="EC" id="2.5.1.54"/>
    </reaction>
</comment>
<feature type="binding site" evidence="3">
    <location>
        <begin position="240"/>
        <end position="241"/>
    </location>
    <ligand>
        <name>phosphoenolpyruvate</name>
        <dbReference type="ChEBI" id="CHEBI:58702"/>
    </ligand>
</feature>
<keyword evidence="2 4" id="KW-0808">Transferase</keyword>
<evidence type="ECO:0000313" key="7">
    <source>
        <dbReference type="EMBL" id="QTZ92466.1"/>
    </source>
</evidence>
<evidence type="ECO:0000313" key="6">
    <source>
        <dbReference type="EMBL" id="EJJ05674.1"/>
    </source>
</evidence>
<dbReference type="InterPro" id="IPR013785">
    <property type="entry name" value="Aldolase_TIM"/>
</dbReference>
<feature type="binding site" evidence="3">
    <location>
        <position position="294"/>
    </location>
    <ligand>
        <name>phosphoenolpyruvate</name>
        <dbReference type="ChEBI" id="CHEBI:58702"/>
    </ligand>
</feature>
<dbReference type="PANTHER" id="PTHR21337">
    <property type="entry name" value="PHOSPHO-2-DEHYDRO-3-DEOXYHEPTONATE ALDOLASE 1, 2"/>
    <property type="match status" value="1"/>
</dbReference>
<comment type="cofactor">
    <cofactor evidence="3">
        <name>Mn(2+)</name>
        <dbReference type="ChEBI" id="CHEBI:29035"/>
    </cofactor>
    <cofactor evidence="3">
        <name>Co(2+)</name>
        <dbReference type="ChEBI" id="CHEBI:48828"/>
    </cofactor>
    <cofactor evidence="3">
        <name>Cd(2+)</name>
        <dbReference type="ChEBI" id="CHEBI:48775"/>
    </cofactor>
    <text evidence="3">Binds 1 divalent cation per subunit. The enzyme is active with manganese, cobalt or cadmium ions.</text>
</comment>
<dbReference type="GO" id="GO:0003849">
    <property type="term" value="F:3-deoxy-7-phosphoheptulonate synthase activity"/>
    <property type="evidence" value="ECO:0007669"/>
    <property type="project" value="UniProtKB-EC"/>
</dbReference>
<evidence type="ECO:0000256" key="2">
    <source>
        <dbReference type="ARBA" id="ARBA00022679"/>
    </source>
</evidence>
<dbReference type="HOGENOM" id="CLU_026885_1_0_11"/>
<dbReference type="GO" id="GO:0009073">
    <property type="term" value="P:aromatic amino acid family biosynthetic process"/>
    <property type="evidence" value="ECO:0007669"/>
    <property type="project" value="UniProtKB-KW"/>
</dbReference>
<feature type="binding site" evidence="3">
    <location>
        <position position="129"/>
    </location>
    <ligand>
        <name>phosphoenolpyruvate</name>
        <dbReference type="ChEBI" id="CHEBI:58702"/>
    </ligand>
</feature>
<dbReference type="KEGG" id="sauh:SU9_014085"/>
<dbReference type="EC" id="2.5.1.54" evidence="4"/>
<feature type="binding site" evidence="3">
    <location>
        <position position="326"/>
    </location>
    <ligand>
        <name>Mn(2+)</name>
        <dbReference type="ChEBI" id="CHEBI:29035"/>
    </ligand>
</feature>
<dbReference type="InterPro" id="IPR002480">
    <property type="entry name" value="DAHP_synth_2"/>
</dbReference>
<dbReference type="eggNOG" id="COG3200">
    <property type="taxonomic scope" value="Bacteria"/>
</dbReference>
<dbReference type="UniPathway" id="UPA00053">
    <property type="reaction ID" value="UER00084"/>
</dbReference>
<dbReference type="STRING" id="1160718.SU9_17420"/>
<keyword evidence="3" id="KW-0170">Cobalt</keyword>
<keyword evidence="3" id="KW-0104">Cadmium</keyword>
<dbReference type="SUPFAM" id="SSF51569">
    <property type="entry name" value="Aldolase"/>
    <property type="match status" value="1"/>
</dbReference>
<keyword evidence="4" id="KW-0057">Aromatic amino acid biosynthesis</keyword>
<keyword evidence="4" id="KW-0028">Amino-acid biosynthesis</keyword>
<dbReference type="GO" id="GO:0009423">
    <property type="term" value="P:chorismate biosynthetic process"/>
    <property type="evidence" value="ECO:0007669"/>
    <property type="project" value="UniProtKB-UniPathway"/>
</dbReference>
<evidence type="ECO:0000256" key="1">
    <source>
        <dbReference type="ARBA" id="ARBA00008911"/>
    </source>
</evidence>
<reference evidence="7" key="2">
    <citation type="submission" date="2021-04" db="EMBL/GenBank/DDBJ databases">
        <authorList>
            <person name="Wen M.-L."/>
            <person name="Han X.-L."/>
            <person name="Xiong J."/>
        </authorList>
    </citation>
    <scope>NUCLEOTIDE SEQUENCE</scope>
    <source>
        <strain evidence="7">AGR0001</strain>
    </source>
</reference>
<dbReference type="OrthoDB" id="9766852at2"/>
<dbReference type="Proteomes" id="UP000009036">
    <property type="component" value="Chromosome"/>
</dbReference>
<protein>
    <recommendedName>
        <fullName evidence="4">Phospho-2-dehydro-3-deoxyheptonate aldolase</fullName>
        <ecNumber evidence="4">2.5.1.54</ecNumber>
    </recommendedName>
</protein>